<feature type="compositionally biased region" description="Basic residues" evidence="1">
    <location>
        <begin position="319"/>
        <end position="334"/>
    </location>
</feature>
<dbReference type="PANTHER" id="PTHR13513:SF9">
    <property type="entry name" value="E3 UBIQUITIN-PROTEIN LIGASE UBR7-RELATED"/>
    <property type="match status" value="1"/>
</dbReference>
<dbReference type="InterPro" id="IPR040204">
    <property type="entry name" value="UBR7"/>
</dbReference>
<sequence>MTPCTLRINAEIGRKGDVTGEEPAKTNEYNQNFTNKFCGCGQDYDPDQERGTMFQCLGLGSCDKGGCGEDWWHPECLIGFTREEFSKMIEKPKAEESNGATDAMDIEKPTTEPTKFEANSEAMAPPAQTDITAAVRIDSGVDGNDVAADDAEMEDDDPPLPPGFPAEEDFDHFICYKCVAANPWIKKYAGSTGFLPPIYHSTAWAVAQAAKPANSGPEHTTSDSKKRKATDEAEDEQTPSTLSAPTPVKRQKSEDPSGTLISIPETTTPTPDAPKHASLPPLPPTSPHNPLLPLPQTRLPRPPLPLQHLLPAPQTAHPAPRRRRNLRAPRLSRR</sequence>
<evidence type="ECO:0000313" key="2">
    <source>
        <dbReference type="EMBL" id="RMZ73673.1"/>
    </source>
</evidence>
<gene>
    <name evidence="2" type="ORF">GMOD_00009421</name>
</gene>
<dbReference type="GO" id="GO:0061630">
    <property type="term" value="F:ubiquitin protein ligase activity"/>
    <property type="evidence" value="ECO:0007669"/>
    <property type="project" value="InterPro"/>
</dbReference>
<dbReference type="AlphaFoldDB" id="A0A3M7MGQ4"/>
<protein>
    <submittedName>
        <fullName evidence="2">Metaphase-anaphase transition (Mlo2)</fullName>
    </submittedName>
</protein>
<evidence type="ECO:0000256" key="1">
    <source>
        <dbReference type="SAM" id="MobiDB-lite"/>
    </source>
</evidence>
<feature type="region of interest" description="Disordered" evidence="1">
    <location>
        <begin position="142"/>
        <end position="165"/>
    </location>
</feature>
<dbReference type="PANTHER" id="PTHR13513">
    <property type="entry name" value="E3 UBIQUITIN-PROTEIN LIGASE UBR7"/>
    <property type="match status" value="1"/>
</dbReference>
<keyword evidence="3" id="KW-1185">Reference proteome</keyword>
<organism evidence="2 3">
    <name type="scientific">Pyrenophora seminiperda CCB06</name>
    <dbReference type="NCBI Taxonomy" id="1302712"/>
    <lineage>
        <taxon>Eukaryota</taxon>
        <taxon>Fungi</taxon>
        <taxon>Dikarya</taxon>
        <taxon>Ascomycota</taxon>
        <taxon>Pezizomycotina</taxon>
        <taxon>Dothideomycetes</taxon>
        <taxon>Pleosporomycetidae</taxon>
        <taxon>Pleosporales</taxon>
        <taxon>Pleosporineae</taxon>
        <taxon>Pleosporaceae</taxon>
        <taxon>Pyrenophora</taxon>
    </lineage>
</organism>
<dbReference type="OrthoDB" id="10262564at2759"/>
<evidence type="ECO:0000313" key="3">
    <source>
        <dbReference type="Proteomes" id="UP000265663"/>
    </source>
</evidence>
<accession>A0A3M7MGQ4</accession>
<feature type="compositionally biased region" description="Pro residues" evidence="1">
    <location>
        <begin position="280"/>
        <end position="293"/>
    </location>
</feature>
<feature type="compositionally biased region" description="Low complexity" evidence="1">
    <location>
        <begin position="306"/>
        <end position="318"/>
    </location>
</feature>
<proteinExistence type="predicted"/>
<name>A0A3M7MGQ4_9PLEO</name>
<dbReference type="GO" id="GO:0008270">
    <property type="term" value="F:zinc ion binding"/>
    <property type="evidence" value="ECO:0007669"/>
    <property type="project" value="InterPro"/>
</dbReference>
<reference evidence="2 3" key="1">
    <citation type="journal article" date="2014" name="PLoS ONE">
        <title>De novo Genome Assembly of the Fungal Plant Pathogen Pyrenophora semeniperda.</title>
        <authorList>
            <person name="Soliai M.M."/>
            <person name="Meyer S.E."/>
            <person name="Udall J.A."/>
            <person name="Elzinga D.E."/>
            <person name="Hermansen R.A."/>
            <person name="Bodily P.M."/>
            <person name="Hart A.A."/>
            <person name="Coleman C.E."/>
        </authorList>
    </citation>
    <scope>NUCLEOTIDE SEQUENCE [LARGE SCALE GENOMIC DNA]</scope>
    <source>
        <strain evidence="2 3">CCB06</strain>
        <tissue evidence="2">Mycelium</tissue>
    </source>
</reference>
<dbReference type="Proteomes" id="UP000265663">
    <property type="component" value="Unassembled WGS sequence"/>
</dbReference>
<feature type="compositionally biased region" description="Acidic residues" evidence="1">
    <location>
        <begin position="147"/>
        <end position="158"/>
    </location>
</feature>
<feature type="region of interest" description="Disordered" evidence="1">
    <location>
        <begin position="210"/>
        <end position="334"/>
    </location>
</feature>
<dbReference type="GO" id="GO:0005737">
    <property type="term" value="C:cytoplasm"/>
    <property type="evidence" value="ECO:0007669"/>
    <property type="project" value="TreeGrafter"/>
</dbReference>
<dbReference type="EMBL" id="KE747841">
    <property type="protein sequence ID" value="RMZ73673.1"/>
    <property type="molecule type" value="Genomic_DNA"/>
</dbReference>